<organism evidence="1 2">
    <name type="scientific">Pseudomonas silesiensis</name>
    <dbReference type="NCBI Taxonomy" id="1853130"/>
    <lineage>
        <taxon>Bacteria</taxon>
        <taxon>Pseudomonadati</taxon>
        <taxon>Pseudomonadota</taxon>
        <taxon>Gammaproteobacteria</taxon>
        <taxon>Pseudomonadales</taxon>
        <taxon>Pseudomonadaceae</taxon>
        <taxon>Pseudomonas</taxon>
    </lineage>
</organism>
<dbReference type="RefSeq" id="WP_064680596.1">
    <property type="nucleotide sequence ID" value="NZ_CP014870.1"/>
</dbReference>
<evidence type="ECO:0000313" key="2">
    <source>
        <dbReference type="Proteomes" id="UP000078354"/>
    </source>
</evidence>
<keyword evidence="2" id="KW-1185">Reference proteome</keyword>
<sequence length="175" mass="19472">MRYLKVTAQDRSGNGKADAVLLHFHNSPDNLVHEAFAVDMSADGRIEFGFAGDINSDGEQNFQDQLLLTAFAEVFLQLNWFNKGDNWERYLKISAKDHHQDGSPNVVSLQFSEDDGTPGIPIRIKGAAAYDGDNDGSLDSYTNTDVNSDGIANRADKVLLRNIAQSFLAFRWFEI</sequence>
<evidence type="ECO:0000313" key="1">
    <source>
        <dbReference type="EMBL" id="ANJ59252.1"/>
    </source>
</evidence>
<dbReference type="AlphaFoldDB" id="A0A191Z259"/>
<dbReference type="OrthoDB" id="6994311at2"/>
<dbReference type="EMBL" id="CP014870">
    <property type="protein sequence ID" value="ANJ59252.1"/>
    <property type="molecule type" value="Genomic_DNA"/>
</dbReference>
<accession>A0A191Z259</accession>
<reference evidence="1 2" key="1">
    <citation type="journal article" date="2018" name="Syst. Appl. Microbiol.">
        <title>Pseudomonas silesiensis sp. nov. strain A3T isolated from a biological pesticide sewage treatment plant and analysis of the complete genome sequence.</title>
        <authorList>
            <person name="Kaminski M.A."/>
            <person name="Furmanczyk E.M."/>
            <person name="Sobczak A."/>
            <person name="Dziembowski A."/>
            <person name="Lipinski L."/>
        </authorList>
    </citation>
    <scope>NUCLEOTIDE SEQUENCE [LARGE SCALE GENOMIC DNA]</scope>
    <source>
        <strain evidence="1 2">A3</strain>
    </source>
</reference>
<proteinExistence type="predicted"/>
<protein>
    <submittedName>
        <fullName evidence="1">Uncharacterized protein</fullName>
    </submittedName>
</protein>
<name>A0A191Z259_9PSED</name>
<dbReference type="KEGG" id="psil:PMA3_01200"/>
<dbReference type="Proteomes" id="UP000078354">
    <property type="component" value="Chromosome"/>
</dbReference>
<gene>
    <name evidence="1" type="ORF">PMA3_01200</name>
</gene>